<evidence type="ECO:0000313" key="1">
    <source>
        <dbReference type="EMBL" id="GGN96576.1"/>
    </source>
</evidence>
<gene>
    <name evidence="1" type="ORF">GCM10011579_098180</name>
</gene>
<proteinExistence type="predicted"/>
<dbReference type="AlphaFoldDB" id="A0A917YGH7"/>
<dbReference type="RefSeq" id="WP_189192668.1">
    <property type="nucleotide sequence ID" value="NZ_BMMM01000036.1"/>
</dbReference>
<protein>
    <recommendedName>
        <fullName evidence="3">Methyltransferase</fullName>
    </recommendedName>
</protein>
<dbReference type="SUPFAM" id="SSF53335">
    <property type="entry name" value="S-adenosyl-L-methionine-dependent methyltransferases"/>
    <property type="match status" value="1"/>
</dbReference>
<dbReference type="Proteomes" id="UP000600365">
    <property type="component" value="Unassembled WGS sequence"/>
</dbReference>
<comment type="caution">
    <text evidence="1">The sequence shown here is derived from an EMBL/GenBank/DDBJ whole genome shotgun (WGS) entry which is preliminary data.</text>
</comment>
<dbReference type="Gene3D" id="3.40.50.150">
    <property type="entry name" value="Vaccinia Virus protein VP39"/>
    <property type="match status" value="1"/>
</dbReference>
<dbReference type="EMBL" id="BMMM01000036">
    <property type="protein sequence ID" value="GGN96576.1"/>
    <property type="molecule type" value="Genomic_DNA"/>
</dbReference>
<organism evidence="1 2">
    <name type="scientific">Streptomyces albiflavescens</name>
    <dbReference type="NCBI Taxonomy" id="1623582"/>
    <lineage>
        <taxon>Bacteria</taxon>
        <taxon>Bacillati</taxon>
        <taxon>Actinomycetota</taxon>
        <taxon>Actinomycetes</taxon>
        <taxon>Kitasatosporales</taxon>
        <taxon>Streptomycetaceae</taxon>
        <taxon>Streptomyces</taxon>
    </lineage>
</organism>
<evidence type="ECO:0000313" key="2">
    <source>
        <dbReference type="Proteomes" id="UP000600365"/>
    </source>
</evidence>
<name>A0A917YGH7_9ACTN</name>
<evidence type="ECO:0008006" key="3">
    <source>
        <dbReference type="Google" id="ProtNLM"/>
    </source>
</evidence>
<reference evidence="1 2" key="1">
    <citation type="journal article" date="2014" name="Int. J. Syst. Evol. Microbiol.">
        <title>Complete genome sequence of Corynebacterium casei LMG S-19264T (=DSM 44701T), isolated from a smear-ripened cheese.</title>
        <authorList>
            <consortium name="US DOE Joint Genome Institute (JGI-PGF)"/>
            <person name="Walter F."/>
            <person name="Albersmeier A."/>
            <person name="Kalinowski J."/>
            <person name="Ruckert C."/>
        </authorList>
    </citation>
    <scope>NUCLEOTIDE SEQUENCE [LARGE SCALE GENOMIC DNA]</scope>
    <source>
        <strain evidence="1 2">CGMCC 4.7111</strain>
    </source>
</reference>
<sequence length="64" mass="6773">MGYTTSDEWDTHYASGKTFRHLGDAERQLLTEHAPAPQGGLALDIGCGLGELAGHSVDGPPRNP</sequence>
<dbReference type="InterPro" id="IPR029063">
    <property type="entry name" value="SAM-dependent_MTases_sf"/>
</dbReference>
<keyword evidence="2" id="KW-1185">Reference proteome</keyword>
<accession>A0A917YGH7</accession>